<accession>A0A9P5PF14</accession>
<proteinExistence type="predicted"/>
<name>A0A9P5PF14_9AGAR</name>
<dbReference type="EMBL" id="JADNRY010000185">
    <property type="protein sequence ID" value="KAF9061987.1"/>
    <property type="molecule type" value="Genomic_DNA"/>
</dbReference>
<protein>
    <submittedName>
        <fullName evidence="1">Uncharacterized protein</fullName>
    </submittedName>
</protein>
<keyword evidence="2" id="KW-1185">Reference proteome</keyword>
<reference evidence="1" key="1">
    <citation type="submission" date="2020-11" db="EMBL/GenBank/DDBJ databases">
        <authorList>
            <consortium name="DOE Joint Genome Institute"/>
            <person name="Ahrendt S."/>
            <person name="Riley R."/>
            <person name="Andreopoulos W."/>
            <person name="Labutti K."/>
            <person name="Pangilinan J."/>
            <person name="Ruiz-Duenas F.J."/>
            <person name="Barrasa J.M."/>
            <person name="Sanchez-Garcia M."/>
            <person name="Camarero S."/>
            <person name="Miyauchi S."/>
            <person name="Serrano A."/>
            <person name="Linde D."/>
            <person name="Babiker R."/>
            <person name="Drula E."/>
            <person name="Ayuso-Fernandez I."/>
            <person name="Pacheco R."/>
            <person name="Padilla G."/>
            <person name="Ferreira P."/>
            <person name="Barriuso J."/>
            <person name="Kellner H."/>
            <person name="Castanera R."/>
            <person name="Alfaro M."/>
            <person name="Ramirez L."/>
            <person name="Pisabarro A.G."/>
            <person name="Kuo A."/>
            <person name="Tritt A."/>
            <person name="Lipzen A."/>
            <person name="He G."/>
            <person name="Yan M."/>
            <person name="Ng V."/>
            <person name="Cullen D."/>
            <person name="Martin F."/>
            <person name="Rosso M.-N."/>
            <person name="Henrissat B."/>
            <person name="Hibbett D."/>
            <person name="Martinez A.T."/>
            <person name="Grigoriev I.V."/>
        </authorList>
    </citation>
    <scope>NUCLEOTIDE SEQUENCE</scope>
    <source>
        <strain evidence="1">AH 40177</strain>
    </source>
</reference>
<gene>
    <name evidence="1" type="ORF">BDP27DRAFT_1428394</name>
</gene>
<dbReference type="Proteomes" id="UP000772434">
    <property type="component" value="Unassembled WGS sequence"/>
</dbReference>
<evidence type="ECO:0000313" key="1">
    <source>
        <dbReference type="EMBL" id="KAF9061987.1"/>
    </source>
</evidence>
<comment type="caution">
    <text evidence="1">The sequence shown here is derived from an EMBL/GenBank/DDBJ whole genome shotgun (WGS) entry which is preliminary data.</text>
</comment>
<organism evidence="1 2">
    <name type="scientific">Rhodocollybia butyracea</name>
    <dbReference type="NCBI Taxonomy" id="206335"/>
    <lineage>
        <taxon>Eukaryota</taxon>
        <taxon>Fungi</taxon>
        <taxon>Dikarya</taxon>
        <taxon>Basidiomycota</taxon>
        <taxon>Agaricomycotina</taxon>
        <taxon>Agaricomycetes</taxon>
        <taxon>Agaricomycetidae</taxon>
        <taxon>Agaricales</taxon>
        <taxon>Marasmiineae</taxon>
        <taxon>Omphalotaceae</taxon>
        <taxon>Rhodocollybia</taxon>
    </lineage>
</organism>
<dbReference type="AlphaFoldDB" id="A0A9P5PF14"/>
<evidence type="ECO:0000313" key="2">
    <source>
        <dbReference type="Proteomes" id="UP000772434"/>
    </source>
</evidence>
<sequence>MFLVSEYSGEEIAIKGKSMGYRRGNPNIVNDGISFRVNGPSNAETAIQIITFSQKYCATSHWPVNRDVMVTADGRVYRFLSRVSHRMNSFSGQPKMSPPGFNAGIAHVVPPASSLSATNPPATLVLSSTQHGPSFTLSATNPLATSAPSCMRTRRMRAHVLRIYNNKV</sequence>